<dbReference type="GO" id="GO:0016020">
    <property type="term" value="C:membrane"/>
    <property type="evidence" value="ECO:0007669"/>
    <property type="project" value="UniProtKB-SubCell"/>
</dbReference>
<evidence type="ECO:0000256" key="3">
    <source>
        <dbReference type="ARBA" id="ARBA00022989"/>
    </source>
</evidence>
<dbReference type="PANTHER" id="PTHR33048:SF96">
    <property type="entry name" value="INTEGRAL MEMBRANE PROTEIN"/>
    <property type="match status" value="1"/>
</dbReference>
<evidence type="ECO:0000256" key="1">
    <source>
        <dbReference type="ARBA" id="ARBA00004141"/>
    </source>
</evidence>
<dbReference type="Proteomes" id="UP000308768">
    <property type="component" value="Unassembled WGS sequence"/>
</dbReference>
<dbReference type="InterPro" id="IPR049326">
    <property type="entry name" value="Rhodopsin_dom_fungi"/>
</dbReference>
<feature type="transmembrane region" description="Helical" evidence="7">
    <location>
        <begin position="16"/>
        <end position="38"/>
    </location>
</feature>
<accession>A0A4V5NCE2</accession>
<keyword evidence="2 7" id="KW-0812">Transmembrane</keyword>
<name>A0A4V5NCE2_9PEZI</name>
<evidence type="ECO:0000313" key="10">
    <source>
        <dbReference type="Proteomes" id="UP000308768"/>
    </source>
</evidence>
<dbReference type="PANTHER" id="PTHR33048">
    <property type="entry name" value="PTH11-LIKE INTEGRAL MEMBRANE PROTEIN (AFU_ORTHOLOGUE AFUA_5G11245)"/>
    <property type="match status" value="1"/>
</dbReference>
<feature type="region of interest" description="Disordered" evidence="6">
    <location>
        <begin position="324"/>
        <end position="381"/>
    </location>
</feature>
<evidence type="ECO:0000256" key="5">
    <source>
        <dbReference type="ARBA" id="ARBA00038359"/>
    </source>
</evidence>
<feature type="transmembrane region" description="Helical" evidence="7">
    <location>
        <begin position="209"/>
        <end position="231"/>
    </location>
</feature>
<evidence type="ECO:0000259" key="8">
    <source>
        <dbReference type="Pfam" id="PF20684"/>
    </source>
</evidence>
<sequence length="410" mass="45724">MSSDDETRRVAGRGPALIAVSIVFLVLSWLSVSLRCWVRGSIIHSFGWDDFTMLLTLVLFSLYCAFLIILASMGGGSHVTEIKVVSKLITYVIADMALYVASTVILKVSLGIFFLRIAVKKWQIYTIYSLMTISTLYGIIYFLVAIFQCGLPSLFLQHQLHKQCIDPQTLLGLGYTHAVISAITDWTFAMLPIFVLWNTNMDIRSKVSVATILTLGVIGSIATIIRAKYIYGIVYFDQDFFYNASNIGIRSTIEPGIGITAGSLATLRPLFKCCLQHARNSRLSSSSRDRKKQVSARPRMNLVERSGFKSFDCDVESRVVTTVVGGSENHDGNSCPKHGYFSDEEDQNDSSTSTSPIPTNLTRKASQREQSNEHRRRVSQLANLWTKDGGIEMKTDFSITTEEQTSELKL</sequence>
<dbReference type="OrthoDB" id="4682787at2759"/>
<evidence type="ECO:0000256" key="6">
    <source>
        <dbReference type="SAM" id="MobiDB-lite"/>
    </source>
</evidence>
<dbReference type="AlphaFoldDB" id="A0A4V5NCE2"/>
<reference evidence="9 10" key="1">
    <citation type="submission" date="2017-03" db="EMBL/GenBank/DDBJ databases">
        <title>Genomes of endolithic fungi from Antarctica.</title>
        <authorList>
            <person name="Coleine C."/>
            <person name="Masonjones S."/>
            <person name="Stajich J.E."/>
        </authorList>
    </citation>
    <scope>NUCLEOTIDE SEQUENCE [LARGE SCALE GENOMIC DNA]</scope>
    <source>
        <strain evidence="9 10">CCFEE 5187</strain>
    </source>
</reference>
<evidence type="ECO:0000256" key="4">
    <source>
        <dbReference type="ARBA" id="ARBA00023136"/>
    </source>
</evidence>
<gene>
    <name evidence="9" type="ORF">B0A49_09135</name>
</gene>
<keyword evidence="10" id="KW-1185">Reference proteome</keyword>
<comment type="caution">
    <text evidence="9">The sequence shown here is derived from an EMBL/GenBank/DDBJ whole genome shotgun (WGS) entry which is preliminary data.</text>
</comment>
<proteinExistence type="inferred from homology"/>
<evidence type="ECO:0000256" key="2">
    <source>
        <dbReference type="ARBA" id="ARBA00022692"/>
    </source>
</evidence>
<feature type="compositionally biased region" description="Polar residues" evidence="6">
    <location>
        <begin position="349"/>
        <end position="364"/>
    </location>
</feature>
<dbReference type="InterPro" id="IPR052337">
    <property type="entry name" value="SAT4-like"/>
</dbReference>
<comment type="similarity">
    <text evidence="5">Belongs to the SAT4 family.</text>
</comment>
<feature type="domain" description="Rhodopsin" evidence="8">
    <location>
        <begin position="34"/>
        <end position="272"/>
    </location>
</feature>
<evidence type="ECO:0000256" key="7">
    <source>
        <dbReference type="SAM" id="Phobius"/>
    </source>
</evidence>
<feature type="transmembrane region" description="Helical" evidence="7">
    <location>
        <begin position="175"/>
        <end position="197"/>
    </location>
</feature>
<feature type="transmembrane region" description="Helical" evidence="7">
    <location>
        <begin position="127"/>
        <end position="155"/>
    </location>
</feature>
<protein>
    <recommendedName>
        <fullName evidence="8">Rhodopsin domain-containing protein</fullName>
    </recommendedName>
</protein>
<feature type="transmembrane region" description="Helical" evidence="7">
    <location>
        <begin position="91"/>
        <end position="115"/>
    </location>
</feature>
<dbReference type="Pfam" id="PF20684">
    <property type="entry name" value="Fung_rhodopsin"/>
    <property type="match status" value="1"/>
</dbReference>
<keyword evidence="3 7" id="KW-1133">Transmembrane helix</keyword>
<dbReference type="STRING" id="331657.A0A4V5NCE2"/>
<comment type="subcellular location">
    <subcellularLocation>
        <location evidence="1">Membrane</location>
        <topology evidence="1">Multi-pass membrane protein</topology>
    </subcellularLocation>
</comment>
<organism evidence="9 10">
    <name type="scientific">Cryomyces minteri</name>
    <dbReference type="NCBI Taxonomy" id="331657"/>
    <lineage>
        <taxon>Eukaryota</taxon>
        <taxon>Fungi</taxon>
        <taxon>Dikarya</taxon>
        <taxon>Ascomycota</taxon>
        <taxon>Pezizomycotina</taxon>
        <taxon>Dothideomycetes</taxon>
        <taxon>Dothideomycetes incertae sedis</taxon>
        <taxon>Cryomyces</taxon>
    </lineage>
</organism>
<dbReference type="EMBL" id="NAJN01002008">
    <property type="protein sequence ID" value="TKA58989.1"/>
    <property type="molecule type" value="Genomic_DNA"/>
</dbReference>
<keyword evidence="4 7" id="KW-0472">Membrane</keyword>
<feature type="transmembrane region" description="Helical" evidence="7">
    <location>
        <begin position="50"/>
        <end position="71"/>
    </location>
</feature>
<evidence type="ECO:0000313" key="9">
    <source>
        <dbReference type="EMBL" id="TKA58989.1"/>
    </source>
</evidence>